<name>A0A518FXZ5_9PLAN</name>
<protein>
    <submittedName>
        <fullName evidence="1">Uncharacterized protein</fullName>
    </submittedName>
</protein>
<accession>A0A518FXZ5</accession>
<reference evidence="1 2" key="1">
    <citation type="submission" date="2019-02" db="EMBL/GenBank/DDBJ databases">
        <title>Deep-cultivation of Planctomycetes and their phenomic and genomic characterization uncovers novel biology.</title>
        <authorList>
            <person name="Wiegand S."/>
            <person name="Jogler M."/>
            <person name="Boedeker C."/>
            <person name="Pinto D."/>
            <person name="Vollmers J."/>
            <person name="Rivas-Marin E."/>
            <person name="Kohn T."/>
            <person name="Peeters S.H."/>
            <person name="Heuer A."/>
            <person name="Rast P."/>
            <person name="Oberbeckmann S."/>
            <person name="Bunk B."/>
            <person name="Jeske O."/>
            <person name="Meyerdierks A."/>
            <person name="Storesund J.E."/>
            <person name="Kallscheuer N."/>
            <person name="Luecker S."/>
            <person name="Lage O.M."/>
            <person name="Pohl T."/>
            <person name="Merkel B.J."/>
            <person name="Hornburger P."/>
            <person name="Mueller R.-W."/>
            <person name="Bruemmer F."/>
            <person name="Labrenz M."/>
            <person name="Spormann A.M."/>
            <person name="Op den Camp H."/>
            <person name="Overmann J."/>
            <person name="Amann R."/>
            <person name="Jetten M.S.M."/>
            <person name="Mascher T."/>
            <person name="Medema M.H."/>
            <person name="Devos D.P."/>
            <person name="Kaster A.-K."/>
            <person name="Ovreas L."/>
            <person name="Rohde M."/>
            <person name="Galperin M.Y."/>
            <person name="Jogler C."/>
        </authorList>
    </citation>
    <scope>NUCLEOTIDE SEQUENCE [LARGE SCALE GENOMIC DNA]</scope>
    <source>
        <strain evidence="1 2">Pan153</strain>
    </source>
</reference>
<dbReference type="EMBL" id="CP036317">
    <property type="protein sequence ID" value="QDV21146.1"/>
    <property type="molecule type" value="Genomic_DNA"/>
</dbReference>
<gene>
    <name evidence="1" type="ORF">Pan153_58280</name>
</gene>
<evidence type="ECO:0000313" key="2">
    <source>
        <dbReference type="Proteomes" id="UP000320839"/>
    </source>
</evidence>
<organism evidence="1 2">
    <name type="scientific">Gimesia panareensis</name>
    <dbReference type="NCBI Taxonomy" id="2527978"/>
    <lineage>
        <taxon>Bacteria</taxon>
        <taxon>Pseudomonadati</taxon>
        <taxon>Planctomycetota</taxon>
        <taxon>Planctomycetia</taxon>
        <taxon>Planctomycetales</taxon>
        <taxon>Planctomycetaceae</taxon>
        <taxon>Gimesia</taxon>
    </lineage>
</organism>
<dbReference type="Proteomes" id="UP000320839">
    <property type="component" value="Chromosome"/>
</dbReference>
<proteinExistence type="predicted"/>
<sequence>MDDGGTEIMIRGQLFSRHMLQGLCALFCLVVLFGTTPAAAAHRGSHSYHRNPYSSSAYTQYHRTHYNGYGYNGYRYNATSWRPYPPVARSTFYGYGGRRYTYRYRPYSSFAYGYRYYRPWYYGYNYYPRTSISYYGFSNGYNSNYYYRPFCGAWGAYSSCYCSPFSGVTSSYYPGYGSYGVWGGMGSYAPIWGSYTPYWGSYYATPWSYYPGYFGGYYGPYCGIWPYRPTLYQSIVYQSGFNVGYGRGSYYGFW</sequence>
<evidence type="ECO:0000313" key="1">
    <source>
        <dbReference type="EMBL" id="QDV21146.1"/>
    </source>
</evidence>
<dbReference type="AlphaFoldDB" id="A0A518FXZ5"/>